<dbReference type="EMBL" id="CP036274">
    <property type="protein sequence ID" value="QDU28993.1"/>
    <property type="molecule type" value="Genomic_DNA"/>
</dbReference>
<keyword evidence="3 4" id="KW-0408">Iron</keyword>
<evidence type="ECO:0000256" key="2">
    <source>
        <dbReference type="ARBA" id="ARBA00022723"/>
    </source>
</evidence>
<dbReference type="Pfam" id="PF07624">
    <property type="entry name" value="PSD2"/>
    <property type="match status" value="1"/>
</dbReference>
<dbReference type="InterPro" id="IPR013043">
    <property type="entry name" value="DUF1595"/>
</dbReference>
<keyword evidence="7" id="KW-1185">Reference proteome</keyword>
<dbReference type="InterPro" id="IPR011478">
    <property type="entry name" value="DUF1585"/>
</dbReference>
<dbReference type="Pfam" id="PF07631">
    <property type="entry name" value="PSD4"/>
    <property type="match status" value="1"/>
</dbReference>
<dbReference type="OrthoDB" id="175242at2"/>
<dbReference type="Pfam" id="PF07627">
    <property type="entry name" value="PSCyt3"/>
    <property type="match status" value="1"/>
</dbReference>
<dbReference type="Gene3D" id="1.10.760.10">
    <property type="entry name" value="Cytochrome c-like domain"/>
    <property type="match status" value="1"/>
</dbReference>
<dbReference type="GO" id="GO:0046872">
    <property type="term" value="F:metal ion binding"/>
    <property type="evidence" value="ECO:0007669"/>
    <property type="project" value="UniProtKB-KW"/>
</dbReference>
<reference evidence="6 7" key="1">
    <citation type="submission" date="2019-02" db="EMBL/GenBank/DDBJ databases">
        <title>Deep-cultivation of Planctomycetes and their phenomic and genomic characterization uncovers novel biology.</title>
        <authorList>
            <person name="Wiegand S."/>
            <person name="Jogler M."/>
            <person name="Boedeker C."/>
            <person name="Pinto D."/>
            <person name="Vollmers J."/>
            <person name="Rivas-Marin E."/>
            <person name="Kohn T."/>
            <person name="Peeters S.H."/>
            <person name="Heuer A."/>
            <person name="Rast P."/>
            <person name="Oberbeckmann S."/>
            <person name="Bunk B."/>
            <person name="Jeske O."/>
            <person name="Meyerdierks A."/>
            <person name="Storesund J.E."/>
            <person name="Kallscheuer N."/>
            <person name="Luecker S."/>
            <person name="Lage O.M."/>
            <person name="Pohl T."/>
            <person name="Merkel B.J."/>
            <person name="Hornburger P."/>
            <person name="Mueller R.-W."/>
            <person name="Bruemmer F."/>
            <person name="Labrenz M."/>
            <person name="Spormann A.M."/>
            <person name="Op den Camp H."/>
            <person name="Overmann J."/>
            <person name="Amann R."/>
            <person name="Jetten M.S.M."/>
            <person name="Mascher T."/>
            <person name="Medema M.H."/>
            <person name="Devos D.P."/>
            <person name="Kaster A.-K."/>
            <person name="Ovreas L."/>
            <person name="Rohde M."/>
            <person name="Galperin M.Y."/>
            <person name="Jogler C."/>
        </authorList>
    </citation>
    <scope>NUCLEOTIDE SEQUENCE [LARGE SCALE GENOMIC DNA]</scope>
    <source>
        <strain evidence="6 7">ETA_A8</strain>
    </source>
</reference>
<dbReference type="InterPro" id="IPR013039">
    <property type="entry name" value="DUF1588"/>
</dbReference>
<dbReference type="PROSITE" id="PS51007">
    <property type="entry name" value="CYTC"/>
    <property type="match status" value="1"/>
</dbReference>
<feature type="domain" description="Cytochrome c" evidence="5">
    <location>
        <begin position="48"/>
        <end position="136"/>
    </location>
</feature>
<dbReference type="InterPro" id="IPR013036">
    <property type="entry name" value="DUF1587"/>
</dbReference>
<evidence type="ECO:0000256" key="4">
    <source>
        <dbReference type="PROSITE-ProRule" id="PRU00433"/>
    </source>
</evidence>
<organism evidence="6 7">
    <name type="scientific">Anatilimnocola aggregata</name>
    <dbReference type="NCBI Taxonomy" id="2528021"/>
    <lineage>
        <taxon>Bacteria</taxon>
        <taxon>Pseudomonadati</taxon>
        <taxon>Planctomycetota</taxon>
        <taxon>Planctomycetia</taxon>
        <taxon>Pirellulales</taxon>
        <taxon>Pirellulaceae</taxon>
        <taxon>Anatilimnocola</taxon>
    </lineage>
</organism>
<sequence>MNRQTHVATTAVLFFLAHCLGTAWQAKSEAADELGKNRAVAAKEGDAQSIAPGLPGFQDGVSPFFQTYCVKCHGPEKSKGKITLHSLDGDLSKGQELEKWEAVLEMLESGEMPPIDESQPTKAQTQAVKHWIESGMRDYVLKASAEKREARTRRLTNVEYENTISDLLGFEFDVIDDLPEDPKHYYHFNNTAELMRIGPEQLDRYLEVARKAMRAAIVDREKPEVFKWRGEWTAVGSDKGLGEDEITAFSGKAISLSGAPRHGEFRLRFSASAIPPAGHDEATLQLNMGDYQGGDHNEKASKNIATFTLNNSPDEPKNFEFRGRIENHPFSTELETKGVNKGKHIDKRTMRVNVIYDDGTLNDGQHYAFTRQMTMPRAVVNWIEFEAPVTDVWPPKHHTEILFDSPLRDTDELAYVRAVLRRFMARAYRRPVTEQEVERFAKIYSLIRPSMETFEAAMRETLAKVLIAPRFLYHTESDPATEEHYAMASRLSYFLWASMPDRELLELAAQEKLTDPAVIERQVSRMLKDERALQFVEDFTLQWLSIEKTLTVPINTQLYPRFLYRVPIGETAGTEMPYRPSTRDYMLQETVGFVGELIRSNASVLNVVDSDFAYLNERLAKHYGVEGVKGMNMRPVPIKPEHQLGGLLTHGSVLIGNGTGTAPHPIYRAVWLREAILGDTVAPPPSEVPALSDSAGASLEQALSIAQLLKKHRTVESCNNCHFRLDPWGIPFEEYNAIGRHQPKVPKDGMRVNGFNAQQHIDLAGYHAYLNSINVVEVDAKSRVPHGPEVNGMRELKAHLLKDRKNEIARNVIRRLLSYGIGRHLTYRDRFAVQELFEEAKAKDFGMRDILISICKSNVFRDSIPTKAD</sequence>
<dbReference type="RefSeq" id="WP_145092170.1">
    <property type="nucleotide sequence ID" value="NZ_CP036274.1"/>
</dbReference>
<evidence type="ECO:0000259" key="5">
    <source>
        <dbReference type="PROSITE" id="PS51007"/>
    </source>
</evidence>
<dbReference type="SUPFAM" id="SSF46626">
    <property type="entry name" value="Cytochrome c"/>
    <property type="match status" value="1"/>
</dbReference>
<keyword evidence="1 4" id="KW-0349">Heme</keyword>
<protein>
    <submittedName>
        <fullName evidence="6">Planctomycete cytochrome C</fullName>
    </submittedName>
</protein>
<dbReference type="GO" id="GO:0009055">
    <property type="term" value="F:electron transfer activity"/>
    <property type="evidence" value="ECO:0007669"/>
    <property type="project" value="InterPro"/>
</dbReference>
<evidence type="ECO:0000256" key="3">
    <source>
        <dbReference type="ARBA" id="ARBA00023004"/>
    </source>
</evidence>
<name>A0A517YFJ1_9BACT</name>
<dbReference type="InterPro" id="IPR036909">
    <property type="entry name" value="Cyt_c-like_dom_sf"/>
</dbReference>
<dbReference type="GO" id="GO:0020037">
    <property type="term" value="F:heme binding"/>
    <property type="evidence" value="ECO:0007669"/>
    <property type="project" value="InterPro"/>
</dbReference>
<dbReference type="Pfam" id="PF07635">
    <property type="entry name" value="PSCyt1"/>
    <property type="match status" value="1"/>
</dbReference>
<dbReference type="InterPro" id="IPR011429">
    <property type="entry name" value="Cyt_c_Planctomycete-type"/>
</dbReference>
<dbReference type="InterPro" id="IPR009056">
    <property type="entry name" value="Cyt_c-like_dom"/>
</dbReference>
<dbReference type="Pfam" id="PF07626">
    <property type="entry name" value="PSD3"/>
    <property type="match status" value="1"/>
</dbReference>
<dbReference type="KEGG" id="aagg:ETAA8_40990"/>
<accession>A0A517YFJ1</accession>
<dbReference type="InterPro" id="IPR013042">
    <property type="entry name" value="DUF1592"/>
</dbReference>
<gene>
    <name evidence="6" type="ORF">ETAA8_40990</name>
</gene>
<dbReference type="Proteomes" id="UP000315017">
    <property type="component" value="Chromosome"/>
</dbReference>
<evidence type="ECO:0000256" key="1">
    <source>
        <dbReference type="ARBA" id="ARBA00022617"/>
    </source>
</evidence>
<evidence type="ECO:0000313" key="6">
    <source>
        <dbReference type="EMBL" id="QDU28993.1"/>
    </source>
</evidence>
<evidence type="ECO:0000313" key="7">
    <source>
        <dbReference type="Proteomes" id="UP000315017"/>
    </source>
</evidence>
<keyword evidence="2 4" id="KW-0479">Metal-binding</keyword>
<dbReference type="Pfam" id="PF07637">
    <property type="entry name" value="PSD5"/>
    <property type="match status" value="1"/>
</dbReference>
<dbReference type="AlphaFoldDB" id="A0A517YFJ1"/>
<proteinExistence type="predicted"/>